<dbReference type="FunFam" id="2.60.40.10:FF:001386">
    <property type="entry name" value="Receptor-type tyrosine-protein phosphatase gamma"/>
    <property type="match status" value="1"/>
</dbReference>
<dbReference type="InterPro" id="IPR007110">
    <property type="entry name" value="Ig-like_dom"/>
</dbReference>
<organism evidence="13">
    <name type="scientific">Culicoides sonorensis</name>
    <name type="common">Biting midge</name>
    <dbReference type="NCBI Taxonomy" id="179676"/>
    <lineage>
        <taxon>Eukaryota</taxon>
        <taxon>Metazoa</taxon>
        <taxon>Ecdysozoa</taxon>
        <taxon>Arthropoda</taxon>
        <taxon>Hexapoda</taxon>
        <taxon>Insecta</taxon>
        <taxon>Pterygota</taxon>
        <taxon>Neoptera</taxon>
        <taxon>Endopterygota</taxon>
        <taxon>Diptera</taxon>
        <taxon>Nematocera</taxon>
        <taxon>Chironomoidea</taxon>
        <taxon>Ceratopogonidae</taxon>
        <taxon>Ceratopogoninae</taxon>
        <taxon>Culicoides</taxon>
        <taxon>Monoculicoides</taxon>
    </lineage>
</organism>
<keyword evidence="4" id="KW-0378">Hydrolase</keyword>
<evidence type="ECO:0000256" key="1">
    <source>
        <dbReference type="ARBA" id="ARBA00004167"/>
    </source>
</evidence>
<dbReference type="PANTHER" id="PTHR19134">
    <property type="entry name" value="RECEPTOR-TYPE TYROSINE-PROTEIN PHOSPHATASE"/>
    <property type="match status" value="1"/>
</dbReference>
<keyword evidence="3" id="KW-0732">Signal</keyword>
<dbReference type="GO" id="GO:0004725">
    <property type="term" value="F:protein tyrosine phosphatase activity"/>
    <property type="evidence" value="ECO:0007669"/>
    <property type="project" value="UniProtKB-EC"/>
</dbReference>
<dbReference type="InterPro" id="IPR003961">
    <property type="entry name" value="FN3_dom"/>
</dbReference>
<feature type="domain" description="Tyrosine specific protein phosphatases" evidence="10">
    <location>
        <begin position="636"/>
        <end position="710"/>
    </location>
</feature>
<dbReference type="Gene3D" id="3.90.190.10">
    <property type="entry name" value="Protein tyrosine phosphatase superfamily"/>
    <property type="match status" value="2"/>
</dbReference>
<proteinExistence type="predicted"/>
<dbReference type="PANTHER" id="PTHR19134:SF540">
    <property type="entry name" value="TYROSINE-PROTEIN PHOSPHATASE 99A"/>
    <property type="match status" value="1"/>
</dbReference>
<dbReference type="PROSITE" id="PS50835">
    <property type="entry name" value="IG_LIKE"/>
    <property type="match status" value="1"/>
</dbReference>
<dbReference type="SMART" id="SM00404">
    <property type="entry name" value="PTPc_motif"/>
    <property type="match status" value="1"/>
</dbReference>
<dbReference type="InterPro" id="IPR000387">
    <property type="entry name" value="Tyr_Pase_dom"/>
</dbReference>
<feature type="domain" description="Fibronectin type-III" evidence="12">
    <location>
        <begin position="248"/>
        <end position="355"/>
    </location>
</feature>
<dbReference type="Pfam" id="PF00041">
    <property type="entry name" value="fn3"/>
    <property type="match status" value="2"/>
</dbReference>
<keyword evidence="8" id="KW-1133">Transmembrane helix</keyword>
<dbReference type="EC" id="3.1.3.48" evidence="2"/>
<dbReference type="VEuPathDB" id="VectorBase:CSON014946"/>
<dbReference type="EMBL" id="UFQS01000089">
    <property type="protein sequence ID" value="SSW99127.1"/>
    <property type="molecule type" value="Genomic_DNA"/>
</dbReference>
<dbReference type="SUPFAM" id="SSF52799">
    <property type="entry name" value="(Phosphotyrosine protein) phosphatases II"/>
    <property type="match status" value="2"/>
</dbReference>
<evidence type="ECO:0000256" key="5">
    <source>
        <dbReference type="ARBA" id="ARBA00022912"/>
    </source>
</evidence>
<dbReference type="SMART" id="SM00060">
    <property type="entry name" value="FN3"/>
    <property type="match status" value="3"/>
</dbReference>
<evidence type="ECO:0000256" key="8">
    <source>
        <dbReference type="SAM" id="Phobius"/>
    </source>
</evidence>
<evidence type="ECO:0000313" key="14">
    <source>
        <dbReference type="EMBL" id="SSX19509.1"/>
    </source>
</evidence>
<dbReference type="InterPro" id="IPR050348">
    <property type="entry name" value="Protein-Tyr_Phosphatase"/>
</dbReference>
<dbReference type="Gene3D" id="2.60.40.10">
    <property type="entry name" value="Immunoglobulins"/>
    <property type="match status" value="4"/>
</dbReference>
<evidence type="ECO:0000259" key="12">
    <source>
        <dbReference type="PROSITE" id="PS50853"/>
    </source>
</evidence>
<evidence type="ECO:0000259" key="9">
    <source>
        <dbReference type="PROSITE" id="PS50055"/>
    </source>
</evidence>
<evidence type="ECO:0000256" key="4">
    <source>
        <dbReference type="ARBA" id="ARBA00022801"/>
    </source>
</evidence>
<sequence>MNFFLADEESIPIKHKITVAQSSVSLECNGISDNSLVDSVLWKKSNNIAVAKYSGGKTITMNERVTLSLDNFTLFFNPVLPSDTAEYICLINDRQNVPDPPERPLVTSFTSRSVNLSWAHSQFFRNAPVENFEIETRIGEEGPWNEKDSFKTNSSRSTFHIKGLQPFTVYSFRVKAINSIGKSSPSKPSYYIVTLREVPEKPRKLSVLDVTSTTIKISWIEPLKLNGAIHGYRVYSVNPLIQKTDVSGPSPPVIVNLTCSSTDSVYLRWRRPLIFYNTIDLYVITFRDVNTNDFKSIKIDNSSATHTEIAMVLSNLTANTLYEMKVRAASLSTINPKKLILGGYSEPKRIKLHPNCEKIQSLLRHAQDDYNVIYMIGIGFSLFGMIIIIVAVLLWRHCFYSPYYYIDVPSYKTQRMSTNWNDPVEIGGDIKNPISVTEFTKHTASLHVDSDIGFSKEYEAIQNECIVDEHSSEFSLHPENKTKNRYLNITAYDHSRVRLRSLVDQYKHAESYINANYIDGYNQSRAFIATQGPLPETFACFWRMIWEQQVSIIVMITNLIERGRRKCDMYWPRDGTQVYGVISVTFLEENVLATYTVRTFSLKHLKLKKKKGIVSDKKVFQYHYTNWPDHGTSDPLPVLNFIKKSSSANSSNTGPIVVHCSAGVGRTGTYIVLDAMLKQIEDQNLINIFGFLRHIRKQRNFLVQTEDQYIFIHDALSEAITCGETTLKRNDILKMTTEHEIIEHQFSLITSFKPKDINMMSAAKTVNLSKNRGNLVPLECSRVHLTPKPGQEGSDYINASWLHGFRRLKDFIVTQHPLTHTKKDFWQMVWDHNIQTIVLLTFLDEEFTPFWPCIGDKLNGESFSLKLISENTYINNITRIFSITSRKYCINMIRLFHFL</sequence>
<dbReference type="GO" id="GO:0009653">
    <property type="term" value="P:anatomical structure morphogenesis"/>
    <property type="evidence" value="ECO:0007669"/>
    <property type="project" value="UniProtKB-ARBA"/>
</dbReference>
<protein>
    <recommendedName>
        <fullName evidence="2">protein-tyrosine-phosphatase</fullName>
        <ecNumber evidence="2">3.1.3.48</ecNumber>
    </recommendedName>
</protein>
<comment type="subcellular location">
    <subcellularLocation>
        <location evidence="1">Membrane</location>
        <topology evidence="1">Single-pass membrane protein</topology>
    </subcellularLocation>
</comment>
<feature type="domain" description="Tyrosine-protein phosphatase" evidence="9">
    <location>
        <begin position="454"/>
        <end position="719"/>
    </location>
</feature>
<feature type="domain" description="Tyrosine-protein phosphatase" evidence="9">
    <location>
        <begin position="742"/>
        <end position="899"/>
    </location>
</feature>
<reference evidence="13" key="1">
    <citation type="submission" date="2018-04" db="EMBL/GenBank/DDBJ databases">
        <authorList>
            <person name="Go L.Y."/>
            <person name="Mitchell J.A."/>
        </authorList>
    </citation>
    <scope>NUCLEOTIDE SEQUENCE</scope>
    <source>
        <tissue evidence="13">Whole organism</tissue>
    </source>
</reference>
<dbReference type="GO" id="GO:0016020">
    <property type="term" value="C:membrane"/>
    <property type="evidence" value="ECO:0007669"/>
    <property type="project" value="UniProtKB-SubCell"/>
</dbReference>
<comment type="catalytic activity">
    <reaction evidence="7">
        <text>O-phospho-L-tyrosyl-[protein] + H2O = L-tyrosyl-[protein] + phosphate</text>
        <dbReference type="Rhea" id="RHEA:10684"/>
        <dbReference type="Rhea" id="RHEA-COMP:10136"/>
        <dbReference type="Rhea" id="RHEA-COMP:20101"/>
        <dbReference type="ChEBI" id="CHEBI:15377"/>
        <dbReference type="ChEBI" id="CHEBI:43474"/>
        <dbReference type="ChEBI" id="CHEBI:46858"/>
        <dbReference type="ChEBI" id="CHEBI:61978"/>
        <dbReference type="EC" id="3.1.3.48"/>
    </reaction>
</comment>
<evidence type="ECO:0000256" key="7">
    <source>
        <dbReference type="ARBA" id="ARBA00051722"/>
    </source>
</evidence>
<dbReference type="PROSITE" id="PS00383">
    <property type="entry name" value="TYR_PHOSPHATASE_1"/>
    <property type="match status" value="1"/>
</dbReference>
<dbReference type="OMA" id="YFNEAYY"/>
<dbReference type="InterPro" id="IPR029021">
    <property type="entry name" value="Prot-tyrosine_phosphatase-like"/>
</dbReference>
<dbReference type="GO" id="GO:0048666">
    <property type="term" value="P:neuron development"/>
    <property type="evidence" value="ECO:0007669"/>
    <property type="project" value="UniProtKB-ARBA"/>
</dbReference>
<dbReference type="SMART" id="SM00194">
    <property type="entry name" value="PTPc"/>
    <property type="match status" value="2"/>
</dbReference>
<keyword evidence="6 8" id="KW-0472">Membrane</keyword>
<feature type="transmembrane region" description="Helical" evidence="8">
    <location>
        <begin position="372"/>
        <end position="395"/>
    </location>
</feature>
<feature type="domain" description="Ig-like" evidence="11">
    <location>
        <begin position="22"/>
        <end position="107"/>
    </location>
</feature>
<keyword evidence="5" id="KW-0904">Protein phosphatase</keyword>
<dbReference type="CDD" id="cd00063">
    <property type="entry name" value="FN3"/>
    <property type="match status" value="2"/>
</dbReference>
<dbReference type="EMBL" id="UFQT01000089">
    <property type="protein sequence ID" value="SSX19509.1"/>
    <property type="molecule type" value="Genomic_DNA"/>
</dbReference>
<dbReference type="InterPro" id="IPR013783">
    <property type="entry name" value="Ig-like_fold"/>
</dbReference>
<dbReference type="PRINTS" id="PR00700">
    <property type="entry name" value="PRTYPHPHTASE"/>
</dbReference>
<feature type="domain" description="Fibronectin type-III" evidence="12">
    <location>
        <begin position="100"/>
        <end position="197"/>
    </location>
</feature>
<evidence type="ECO:0000256" key="2">
    <source>
        <dbReference type="ARBA" id="ARBA00013064"/>
    </source>
</evidence>
<dbReference type="InterPro" id="IPR036179">
    <property type="entry name" value="Ig-like_dom_sf"/>
</dbReference>
<gene>
    <name evidence="13" type="primary">CSON014946</name>
</gene>
<dbReference type="SUPFAM" id="SSF49265">
    <property type="entry name" value="Fibronectin type III"/>
    <property type="match status" value="2"/>
</dbReference>
<accession>A0A336K3Q7</accession>
<dbReference type="InterPro" id="IPR016130">
    <property type="entry name" value="Tyr_Pase_AS"/>
</dbReference>
<dbReference type="PROSITE" id="PS50853">
    <property type="entry name" value="FN3"/>
    <property type="match status" value="2"/>
</dbReference>
<evidence type="ECO:0000313" key="13">
    <source>
        <dbReference type="EMBL" id="SSW99127.1"/>
    </source>
</evidence>
<dbReference type="InterPro" id="IPR003595">
    <property type="entry name" value="Tyr_Pase_cat"/>
</dbReference>
<dbReference type="PROSITE" id="PS50055">
    <property type="entry name" value="TYR_PHOSPHATASE_PTP"/>
    <property type="match status" value="2"/>
</dbReference>
<evidence type="ECO:0000256" key="6">
    <source>
        <dbReference type="ARBA" id="ARBA00023136"/>
    </source>
</evidence>
<dbReference type="InterPro" id="IPR036116">
    <property type="entry name" value="FN3_sf"/>
</dbReference>
<keyword evidence="8" id="KW-0812">Transmembrane</keyword>
<name>A0A336K3Q7_CULSO</name>
<dbReference type="Pfam" id="PF00102">
    <property type="entry name" value="Y_phosphatase"/>
    <property type="match status" value="2"/>
</dbReference>
<evidence type="ECO:0000259" key="10">
    <source>
        <dbReference type="PROSITE" id="PS50056"/>
    </source>
</evidence>
<reference evidence="14" key="2">
    <citation type="submission" date="2018-07" db="EMBL/GenBank/DDBJ databases">
        <authorList>
            <person name="Quirk P.G."/>
            <person name="Krulwich T.A."/>
        </authorList>
    </citation>
    <scope>NUCLEOTIDE SEQUENCE</scope>
</reference>
<dbReference type="PROSITE" id="PS50056">
    <property type="entry name" value="TYR_PHOSPHATASE_2"/>
    <property type="match status" value="1"/>
</dbReference>
<evidence type="ECO:0000256" key="3">
    <source>
        <dbReference type="ARBA" id="ARBA00022729"/>
    </source>
</evidence>
<dbReference type="InterPro" id="IPR000242">
    <property type="entry name" value="PTP_cat"/>
</dbReference>
<dbReference type="FunFam" id="3.90.190.10:FF:000068">
    <property type="entry name" value="receptor-type tyrosine-protein phosphatase zeta"/>
    <property type="match status" value="1"/>
</dbReference>
<dbReference type="AlphaFoldDB" id="A0A336K3Q7"/>
<evidence type="ECO:0000259" key="11">
    <source>
        <dbReference type="PROSITE" id="PS50835"/>
    </source>
</evidence>
<dbReference type="SUPFAM" id="SSF48726">
    <property type="entry name" value="Immunoglobulin"/>
    <property type="match status" value="1"/>
</dbReference>